<dbReference type="InterPro" id="IPR047252">
    <property type="entry name" value="TP53BP1-like"/>
</dbReference>
<protein>
    <recommendedName>
        <fullName evidence="5">BRCT domain-containing protein</fullName>
    </recommendedName>
</protein>
<dbReference type="SUPFAM" id="SSF52113">
    <property type="entry name" value="BRCT domain"/>
    <property type="match status" value="2"/>
</dbReference>
<keyword evidence="3" id="KW-0539">Nucleus</keyword>
<accession>A0A642UV95</accession>
<evidence type="ECO:0000259" key="5">
    <source>
        <dbReference type="PROSITE" id="PS50172"/>
    </source>
</evidence>
<comment type="subcellular location">
    <subcellularLocation>
        <location evidence="1">Nucleus</location>
    </subcellularLocation>
</comment>
<feature type="compositionally biased region" description="Polar residues" evidence="4">
    <location>
        <begin position="343"/>
        <end position="357"/>
    </location>
</feature>
<sequence>MSAMSGSQRVTRSLRQPRTHASYLEESDESSPVRPARRSVRVSLSRLDGEDDDENTANDDEPTHEDISPTPNVSKSISEDSHPFLEPSHGDEATLPTQPLVASVSASPQIHLMTADTQPIGANKSQGPATQVFATPDTDDTQRLLDEAQRVLDTTQPTPSRLNGSFHGDRLSVHDQDTQLIPKSAVRIPIVTDSPIVEGSTQPESQTSLPPIANRYIADTQPINHSPDTLAINNSPETQPINGIADTQPITPSTNNLDTSPIAITNNITDTQPIGSTNDSPDTQAIQPPNYIADTQPIGSASPTSNRPTIGIADTQPIKPIDDVTDTQPITPARNHIADVSQPEVSTQDPDTLQDSLPYSPPSPSAGATYRSTGEPATDPDPVSPSREPRTDPDFVSPLGVVATTQDSSQGMILTSRNIPIIHEDSDEEQPSRKRLRSYIEVANTQSPPAHMTSDRPVYTQVVASDDEEEDEEESVPVPTAATIEDSIETHQRRTSPAKQKISLGPTPDLRRSTQNSQFQKIYASPEMPTPMESSPLVQPSLGPNSDLPSSPTRRGGPQANENAVWATWNIKLYPGLIKERGRHSSDVQFADGVYSIKNEDIYPLHLTVGDKIHTRSGVTPFIVTQLSYDTDNDDIVTIEGFNSVCIERNNGKTRSNSQQPRVVPLSQCWLDLGEWLVQHQAHSFAASMMSTNVTVSPIKASLRKNNQNVPPLMKPKTSQGLFAGTVFCFTFLDDDIREPLVEQVESNGGWYVPQDLHDFLEYHKGKFHVPDKCGTLKLAAVVARSYCRSAKYLEAVALGWPVVSDQYISDCVAEKAVIDDWPAYLLPAGESSALHKSVKSLDVYRFRLAYDAHQTLNENAAFNQTIMKGYTVVLIAHKVRNPELPSFMLRAFGAIVEFCTDLRKVTTYDPTHLLVYGEHDNQSTRRSKSKNPMITVGVIDWEWVVQTAISARMGPWTEISV</sequence>
<evidence type="ECO:0000256" key="2">
    <source>
        <dbReference type="ARBA" id="ARBA00022763"/>
    </source>
</evidence>
<reference evidence="6 7" key="1">
    <citation type="submission" date="2019-07" db="EMBL/GenBank/DDBJ databases">
        <title>Genome assembly of two rare yeast pathogens: Diutina rugosa and Trichomonascus ciferrii.</title>
        <authorList>
            <person name="Mixao V."/>
            <person name="Saus E."/>
            <person name="Hansen A."/>
            <person name="Lass-Flor C."/>
            <person name="Gabaldon T."/>
        </authorList>
    </citation>
    <scope>NUCLEOTIDE SEQUENCE [LARGE SCALE GENOMIC DNA]</scope>
    <source>
        <strain evidence="6 7">CBS 613</strain>
    </source>
</reference>
<dbReference type="SMART" id="SM00292">
    <property type="entry name" value="BRCT"/>
    <property type="match status" value="1"/>
</dbReference>
<evidence type="ECO:0000313" key="7">
    <source>
        <dbReference type="Proteomes" id="UP000449547"/>
    </source>
</evidence>
<dbReference type="Pfam" id="PF00533">
    <property type="entry name" value="BRCT"/>
    <property type="match status" value="1"/>
</dbReference>
<dbReference type="EMBL" id="SWFT01000090">
    <property type="protein sequence ID" value="KAA8902446.1"/>
    <property type="molecule type" value="Genomic_DNA"/>
</dbReference>
<dbReference type="InterPro" id="IPR013914">
    <property type="entry name" value="Rad9_Rad53-bd_dom_fun"/>
</dbReference>
<feature type="compositionally biased region" description="Acidic residues" evidence="4">
    <location>
        <begin position="49"/>
        <end position="63"/>
    </location>
</feature>
<dbReference type="InterPro" id="IPR001357">
    <property type="entry name" value="BRCT_dom"/>
</dbReference>
<dbReference type="InterPro" id="IPR047249">
    <property type="entry name" value="BRCT_p53bp1-like_rpt1"/>
</dbReference>
<dbReference type="PROSITE" id="PS50172">
    <property type="entry name" value="BRCT"/>
    <property type="match status" value="1"/>
</dbReference>
<keyword evidence="7" id="KW-1185">Reference proteome</keyword>
<dbReference type="CDD" id="cd17724">
    <property type="entry name" value="BRCT_p53bp1_rpt2"/>
    <property type="match status" value="1"/>
</dbReference>
<feature type="region of interest" description="Disordered" evidence="4">
    <location>
        <begin position="1"/>
        <end position="102"/>
    </location>
</feature>
<dbReference type="GO" id="GO:0005634">
    <property type="term" value="C:nucleus"/>
    <property type="evidence" value="ECO:0007669"/>
    <property type="project" value="UniProtKB-SubCell"/>
</dbReference>
<comment type="caution">
    <text evidence="6">The sequence shown here is derived from an EMBL/GenBank/DDBJ whole genome shotgun (WGS) entry which is preliminary data.</text>
</comment>
<dbReference type="RefSeq" id="XP_034012431.1">
    <property type="nucleotide sequence ID" value="XM_034155603.1"/>
</dbReference>
<evidence type="ECO:0000256" key="1">
    <source>
        <dbReference type="ARBA" id="ARBA00004123"/>
    </source>
</evidence>
<dbReference type="InterPro" id="IPR047250">
    <property type="entry name" value="BRCT_p53bp1-like_rpt2"/>
</dbReference>
<evidence type="ECO:0000256" key="4">
    <source>
        <dbReference type="SAM" id="MobiDB-lite"/>
    </source>
</evidence>
<dbReference type="AlphaFoldDB" id="A0A642UV95"/>
<dbReference type="GO" id="GO:0045944">
    <property type="term" value="P:positive regulation of transcription by RNA polymerase II"/>
    <property type="evidence" value="ECO:0007669"/>
    <property type="project" value="TreeGrafter"/>
</dbReference>
<feature type="region of interest" description="Disordered" evidence="4">
    <location>
        <begin position="271"/>
        <end position="398"/>
    </location>
</feature>
<keyword evidence="2" id="KW-0227">DNA damage</keyword>
<feature type="region of interest" description="Disordered" evidence="4">
    <location>
        <begin position="464"/>
        <end position="561"/>
    </location>
</feature>
<feature type="compositionally biased region" description="Basic and acidic residues" evidence="4">
    <location>
        <begin position="77"/>
        <end position="92"/>
    </location>
</feature>
<dbReference type="PANTHER" id="PTHR15321">
    <property type="entry name" value="TUMOR SUPPRESSOR P53-BINDING PROTEIN 1"/>
    <property type="match status" value="1"/>
</dbReference>
<evidence type="ECO:0000256" key="3">
    <source>
        <dbReference type="ARBA" id="ARBA00023242"/>
    </source>
</evidence>
<evidence type="ECO:0000313" key="6">
    <source>
        <dbReference type="EMBL" id="KAA8902446.1"/>
    </source>
</evidence>
<dbReference type="InterPro" id="IPR036420">
    <property type="entry name" value="BRCT_dom_sf"/>
</dbReference>
<gene>
    <name evidence="6" type="ORF">DIURU_002900</name>
</gene>
<feature type="compositionally biased region" description="Acidic residues" evidence="4">
    <location>
        <begin position="465"/>
        <end position="475"/>
    </location>
</feature>
<dbReference type="Gene3D" id="3.40.50.10190">
    <property type="entry name" value="BRCT domain"/>
    <property type="match status" value="1"/>
</dbReference>
<dbReference type="OMA" id="HPVYNFY"/>
<feature type="domain" description="BRCT" evidence="5">
    <location>
        <begin position="718"/>
        <end position="826"/>
    </location>
</feature>
<dbReference type="Pfam" id="PF08605">
    <property type="entry name" value="Rad9_Rad53_bind"/>
    <property type="match status" value="1"/>
</dbReference>
<dbReference type="VEuPathDB" id="FungiDB:DIURU_002900"/>
<feature type="compositionally biased region" description="Polar residues" evidence="4">
    <location>
        <begin position="542"/>
        <end position="553"/>
    </location>
</feature>
<organism evidence="6 7">
    <name type="scientific">Diutina rugosa</name>
    <name type="common">Yeast</name>
    <name type="synonym">Candida rugosa</name>
    <dbReference type="NCBI Taxonomy" id="5481"/>
    <lineage>
        <taxon>Eukaryota</taxon>
        <taxon>Fungi</taxon>
        <taxon>Dikarya</taxon>
        <taxon>Ascomycota</taxon>
        <taxon>Saccharomycotina</taxon>
        <taxon>Pichiomycetes</taxon>
        <taxon>Debaryomycetaceae</taxon>
        <taxon>Diutina</taxon>
    </lineage>
</organism>
<dbReference type="PANTHER" id="PTHR15321:SF3">
    <property type="entry name" value="TP53-BINDING PROTEIN 1"/>
    <property type="match status" value="1"/>
</dbReference>
<feature type="compositionally biased region" description="Polar residues" evidence="4">
    <location>
        <begin position="1"/>
        <end position="16"/>
    </location>
</feature>
<dbReference type="OrthoDB" id="129353at2759"/>
<feature type="compositionally biased region" description="Polar residues" evidence="4">
    <location>
        <begin position="271"/>
        <end position="287"/>
    </location>
</feature>
<dbReference type="GO" id="GO:0000077">
    <property type="term" value="P:DNA damage checkpoint signaling"/>
    <property type="evidence" value="ECO:0007669"/>
    <property type="project" value="TreeGrafter"/>
</dbReference>
<proteinExistence type="predicted"/>
<feature type="compositionally biased region" description="Polar residues" evidence="4">
    <location>
        <begin position="297"/>
        <end position="308"/>
    </location>
</feature>
<dbReference type="Proteomes" id="UP000449547">
    <property type="component" value="Unassembled WGS sequence"/>
</dbReference>
<feature type="compositionally biased region" description="Low complexity" evidence="4">
    <location>
        <begin position="525"/>
        <end position="536"/>
    </location>
</feature>
<dbReference type="GeneID" id="54781551"/>
<dbReference type="CDD" id="cd17745">
    <property type="entry name" value="BRCT_p53bp1_rpt1"/>
    <property type="match status" value="1"/>
</dbReference>
<name>A0A642UV95_DIURU</name>
<dbReference type="GO" id="GO:0042393">
    <property type="term" value="F:histone binding"/>
    <property type="evidence" value="ECO:0007669"/>
    <property type="project" value="TreeGrafter"/>
</dbReference>